<evidence type="ECO:0000259" key="3">
    <source>
        <dbReference type="SMART" id="SM00062"/>
    </source>
</evidence>
<name>A0A6N7Z6M1_9PSEU</name>
<dbReference type="OrthoDB" id="4633994at2"/>
<dbReference type="SMART" id="SM00062">
    <property type="entry name" value="PBPb"/>
    <property type="match status" value="1"/>
</dbReference>
<feature type="signal peptide" evidence="2">
    <location>
        <begin position="1"/>
        <end position="22"/>
    </location>
</feature>
<evidence type="ECO:0000256" key="1">
    <source>
        <dbReference type="ARBA" id="ARBA00022729"/>
    </source>
</evidence>
<keyword evidence="1 2" id="KW-0732">Signal</keyword>
<keyword evidence="5" id="KW-1185">Reference proteome</keyword>
<dbReference type="Proteomes" id="UP000440096">
    <property type="component" value="Unassembled WGS sequence"/>
</dbReference>
<dbReference type="PROSITE" id="PS51257">
    <property type="entry name" value="PROKAR_LIPOPROTEIN"/>
    <property type="match status" value="1"/>
</dbReference>
<reference evidence="4 5" key="1">
    <citation type="submission" date="2019-11" db="EMBL/GenBank/DDBJ databases">
        <title>Draft genome of Amycolatopsis RM579.</title>
        <authorList>
            <person name="Duangmal K."/>
            <person name="Mingma R."/>
        </authorList>
    </citation>
    <scope>NUCLEOTIDE SEQUENCE [LARGE SCALE GENOMIC DNA]</scope>
    <source>
        <strain evidence="4 5">RM579</strain>
    </source>
</reference>
<dbReference type="PANTHER" id="PTHR35936:SF17">
    <property type="entry name" value="ARGININE-BINDING EXTRACELLULAR PROTEIN ARTP"/>
    <property type="match status" value="1"/>
</dbReference>
<dbReference type="AlphaFoldDB" id="A0A6N7Z6M1"/>
<sequence>MRTRTRLAAGALGALAAVLLTACGSGSTASSPTPAPVNVSRIAQIADRLPADLKSKGTLTMVTDTTAGPPIAYKTDSGQIEGMEPDLAKAVGSVLGLKVDVVSASSTAFIPGLLSRRYDVAMSGIADLKSREAQVNFVDYYQSGVATMVRAGSEDGISTNDTLCGKKVGVIEGSYQENTMKEQNKQCPPGKLIDIQSFQDGNTMLQALSTGRVNAVQASSASAAYMVKSSAQFKVVGPTPILGYSGAEIAKDRTELFDAFTAAMTYLLENGQYKAILGDKWGQPEPNLVTSIVTNHGLNR</sequence>
<organism evidence="4 5">
    <name type="scientific">Amycolatopsis pithecellobii</name>
    <dbReference type="NCBI Taxonomy" id="664692"/>
    <lineage>
        <taxon>Bacteria</taxon>
        <taxon>Bacillati</taxon>
        <taxon>Actinomycetota</taxon>
        <taxon>Actinomycetes</taxon>
        <taxon>Pseudonocardiales</taxon>
        <taxon>Pseudonocardiaceae</taxon>
        <taxon>Amycolatopsis</taxon>
    </lineage>
</organism>
<evidence type="ECO:0000256" key="2">
    <source>
        <dbReference type="SAM" id="SignalP"/>
    </source>
</evidence>
<feature type="domain" description="Solute-binding protein family 3/N-terminal" evidence="3">
    <location>
        <begin position="58"/>
        <end position="285"/>
    </location>
</feature>
<dbReference type="EMBL" id="WMBA01000036">
    <property type="protein sequence ID" value="MTD56574.1"/>
    <property type="molecule type" value="Genomic_DNA"/>
</dbReference>
<accession>A0A6N7Z6M1</accession>
<dbReference type="InterPro" id="IPR001638">
    <property type="entry name" value="Solute-binding_3/MltF_N"/>
</dbReference>
<dbReference type="CDD" id="cd01004">
    <property type="entry name" value="PBP2_MidA_like"/>
    <property type="match status" value="1"/>
</dbReference>
<feature type="chain" id="PRO_5039368420" evidence="2">
    <location>
        <begin position="23"/>
        <end position="300"/>
    </location>
</feature>
<dbReference type="PANTHER" id="PTHR35936">
    <property type="entry name" value="MEMBRANE-BOUND LYTIC MUREIN TRANSGLYCOSYLASE F"/>
    <property type="match status" value="1"/>
</dbReference>
<dbReference type="Pfam" id="PF00497">
    <property type="entry name" value="SBP_bac_3"/>
    <property type="match status" value="1"/>
</dbReference>
<proteinExistence type="predicted"/>
<comment type="caution">
    <text evidence="4">The sequence shown here is derived from an EMBL/GenBank/DDBJ whole genome shotgun (WGS) entry which is preliminary data.</text>
</comment>
<dbReference type="Gene3D" id="3.40.190.10">
    <property type="entry name" value="Periplasmic binding protein-like II"/>
    <property type="match status" value="2"/>
</dbReference>
<evidence type="ECO:0000313" key="4">
    <source>
        <dbReference type="EMBL" id="MTD56574.1"/>
    </source>
</evidence>
<dbReference type="SUPFAM" id="SSF53850">
    <property type="entry name" value="Periplasmic binding protein-like II"/>
    <property type="match status" value="1"/>
</dbReference>
<evidence type="ECO:0000313" key="5">
    <source>
        <dbReference type="Proteomes" id="UP000440096"/>
    </source>
</evidence>
<protein>
    <submittedName>
        <fullName evidence="4">Transporter substrate-binding domain-containing protein</fullName>
    </submittedName>
</protein>
<dbReference type="RefSeq" id="WP_154758734.1">
    <property type="nucleotide sequence ID" value="NZ_WMBA01000036.1"/>
</dbReference>
<gene>
    <name evidence="4" type="ORF">GKO32_21745</name>
</gene>